<dbReference type="PANTHER" id="PTHR25466:SF1">
    <property type="entry name" value="PROGRAMMED CELL DEATH 1 LIGAND 2"/>
    <property type="match status" value="1"/>
</dbReference>
<evidence type="ECO:0000259" key="13">
    <source>
        <dbReference type="PROSITE" id="PS50835"/>
    </source>
</evidence>
<evidence type="ECO:0000256" key="10">
    <source>
        <dbReference type="ARBA" id="ARBA00023319"/>
    </source>
</evidence>
<evidence type="ECO:0000256" key="4">
    <source>
        <dbReference type="ARBA" id="ARBA00022729"/>
    </source>
</evidence>
<evidence type="ECO:0000256" key="2">
    <source>
        <dbReference type="ARBA" id="ARBA00022475"/>
    </source>
</evidence>
<dbReference type="GO" id="GO:0042102">
    <property type="term" value="P:positive regulation of T cell proliferation"/>
    <property type="evidence" value="ECO:0007669"/>
    <property type="project" value="TreeGrafter"/>
</dbReference>
<dbReference type="GO" id="GO:0071222">
    <property type="term" value="P:cellular response to lipopolysaccharide"/>
    <property type="evidence" value="ECO:0007669"/>
    <property type="project" value="TreeGrafter"/>
</dbReference>
<dbReference type="InterPro" id="IPR013106">
    <property type="entry name" value="Ig_V-set"/>
</dbReference>
<evidence type="ECO:0000256" key="8">
    <source>
        <dbReference type="ARBA" id="ARBA00023170"/>
    </source>
</evidence>
<keyword evidence="9" id="KW-0325">Glycoprotein</keyword>
<evidence type="ECO:0000256" key="12">
    <source>
        <dbReference type="SAM" id="SignalP"/>
    </source>
</evidence>
<feature type="transmembrane region" description="Helical" evidence="11">
    <location>
        <begin position="247"/>
        <end position="272"/>
    </location>
</feature>
<dbReference type="PANTHER" id="PTHR25466">
    <property type="entry name" value="T-LYMPHOCYTE ACTIVATION ANTIGEN"/>
    <property type="match status" value="1"/>
</dbReference>
<dbReference type="InterPro" id="IPR053896">
    <property type="entry name" value="BTN3A2-like_Ig-C"/>
</dbReference>
<evidence type="ECO:0000313" key="14">
    <source>
        <dbReference type="EMBL" id="AFP04747.1"/>
    </source>
</evidence>
<dbReference type="Pfam" id="PF07686">
    <property type="entry name" value="V-set"/>
    <property type="match status" value="1"/>
</dbReference>
<dbReference type="InterPro" id="IPR051713">
    <property type="entry name" value="T-cell_Activation_Regulation"/>
</dbReference>
<keyword evidence="8" id="KW-0675">Receptor</keyword>
<keyword evidence="10" id="KW-0393">Immunoglobulin domain</keyword>
<reference evidence="14" key="1">
    <citation type="journal article" date="2014" name="Nature">
        <title>Elephant shark genome provides unique insights into gnathostome evolution.</title>
        <authorList>
            <consortium name="International Elephant Shark Genome Sequencing Consortium"/>
            <person name="Venkatesh B."/>
            <person name="Lee A.P."/>
            <person name="Ravi V."/>
            <person name="Maurya A.K."/>
            <person name="Lian M.M."/>
            <person name="Swann J.B."/>
            <person name="Ohta Y."/>
            <person name="Flajnik M.F."/>
            <person name="Sutoh Y."/>
            <person name="Kasahara M."/>
            <person name="Hoon S."/>
            <person name="Gangu V."/>
            <person name="Roy S.W."/>
            <person name="Irimia M."/>
            <person name="Korzh V."/>
            <person name="Kondrychyn I."/>
            <person name="Lim Z.W."/>
            <person name="Tay B.H."/>
            <person name="Tohari S."/>
            <person name="Kong K.W."/>
            <person name="Ho S."/>
            <person name="Lorente-Galdos B."/>
            <person name="Quilez J."/>
            <person name="Marques-Bonet T."/>
            <person name="Raney B.J."/>
            <person name="Ingham P.W."/>
            <person name="Tay A."/>
            <person name="Hillier L.W."/>
            <person name="Minx P."/>
            <person name="Boehm T."/>
            <person name="Wilson R.K."/>
            <person name="Brenner S."/>
            <person name="Warren W.C."/>
        </authorList>
    </citation>
    <scope>NUCLEOTIDE SEQUENCE</scope>
    <source>
        <tissue evidence="14">Spleen</tissue>
    </source>
</reference>
<keyword evidence="4 12" id="KW-0732">Signal</keyword>
<sequence>MKIAVLLCILGAHLPLLTALFVVTSPRQFYTASYGNNITVECRFPVGSNFNANQLNVYWYHILGDGSLQEIYRMREGKEMLQDQPSEYKERVFLMWDELYSGRALLEISQVRVSDAGTYRCAIDLNGVDYKDTALKVTASYENIETSVTKEKEETEFICQSMGYPLATVAWLDGNGCGLNETANTTYFTDNQGLYNIKSVLRVKANINRTYVCTFWNKELNRTTSTDLRITDIKGTHEEADIFPSAVGIYIIIAVVTAPIVILIVIILFLFWTVKMRRRQHKTYKKTNMDHSLM</sequence>
<keyword evidence="2" id="KW-1003">Cell membrane</keyword>
<evidence type="ECO:0000256" key="5">
    <source>
        <dbReference type="ARBA" id="ARBA00022989"/>
    </source>
</evidence>
<dbReference type="InterPro" id="IPR007110">
    <property type="entry name" value="Ig-like_dom"/>
</dbReference>
<name>V9L0N1_CALMI</name>
<comment type="subcellular location">
    <subcellularLocation>
        <location evidence="1">Cell membrane</location>
        <topology evidence="1">Single-pass type I membrane protein</topology>
    </subcellularLocation>
</comment>
<dbReference type="EMBL" id="JW872229">
    <property type="protein sequence ID" value="AFP04747.1"/>
    <property type="molecule type" value="mRNA"/>
</dbReference>
<dbReference type="GO" id="GO:0042130">
    <property type="term" value="P:negative regulation of T cell proliferation"/>
    <property type="evidence" value="ECO:0007669"/>
    <property type="project" value="TreeGrafter"/>
</dbReference>
<dbReference type="GO" id="GO:0031295">
    <property type="term" value="P:T cell costimulation"/>
    <property type="evidence" value="ECO:0007669"/>
    <property type="project" value="TreeGrafter"/>
</dbReference>
<dbReference type="Gene3D" id="2.60.40.10">
    <property type="entry name" value="Immunoglobulins"/>
    <property type="match status" value="2"/>
</dbReference>
<dbReference type="GO" id="GO:0007166">
    <property type="term" value="P:cell surface receptor signaling pathway"/>
    <property type="evidence" value="ECO:0007669"/>
    <property type="project" value="TreeGrafter"/>
</dbReference>
<evidence type="ECO:0000256" key="7">
    <source>
        <dbReference type="ARBA" id="ARBA00023157"/>
    </source>
</evidence>
<organism evidence="14">
    <name type="scientific">Callorhinchus milii</name>
    <name type="common">Ghost shark</name>
    <dbReference type="NCBI Taxonomy" id="7868"/>
    <lineage>
        <taxon>Eukaryota</taxon>
        <taxon>Metazoa</taxon>
        <taxon>Chordata</taxon>
        <taxon>Craniata</taxon>
        <taxon>Vertebrata</taxon>
        <taxon>Chondrichthyes</taxon>
        <taxon>Holocephali</taxon>
        <taxon>Chimaeriformes</taxon>
        <taxon>Callorhinchidae</taxon>
        <taxon>Callorhinchus</taxon>
    </lineage>
</organism>
<dbReference type="Pfam" id="PF22705">
    <property type="entry name" value="C2-set_3"/>
    <property type="match status" value="1"/>
</dbReference>
<dbReference type="InterPro" id="IPR003599">
    <property type="entry name" value="Ig_sub"/>
</dbReference>
<dbReference type="SMART" id="SM00409">
    <property type="entry name" value="IG"/>
    <property type="match status" value="1"/>
</dbReference>
<dbReference type="PROSITE" id="PS50835">
    <property type="entry name" value="IG_LIKE"/>
    <property type="match status" value="1"/>
</dbReference>
<evidence type="ECO:0000256" key="3">
    <source>
        <dbReference type="ARBA" id="ARBA00022692"/>
    </source>
</evidence>
<dbReference type="AlphaFoldDB" id="V9L0N1"/>
<keyword evidence="5 11" id="KW-1133">Transmembrane helix</keyword>
<evidence type="ECO:0000256" key="11">
    <source>
        <dbReference type="SAM" id="Phobius"/>
    </source>
</evidence>
<dbReference type="InterPro" id="IPR013783">
    <property type="entry name" value="Ig-like_fold"/>
</dbReference>
<evidence type="ECO:0000256" key="6">
    <source>
        <dbReference type="ARBA" id="ARBA00023136"/>
    </source>
</evidence>
<dbReference type="GO" id="GO:0009897">
    <property type="term" value="C:external side of plasma membrane"/>
    <property type="evidence" value="ECO:0007669"/>
    <property type="project" value="TreeGrafter"/>
</dbReference>
<evidence type="ECO:0000256" key="1">
    <source>
        <dbReference type="ARBA" id="ARBA00004251"/>
    </source>
</evidence>
<dbReference type="InterPro" id="IPR036179">
    <property type="entry name" value="Ig-like_dom_sf"/>
</dbReference>
<protein>
    <submittedName>
        <fullName evidence="14">Programmed cell death 1 ligand 1</fullName>
    </submittedName>
</protein>
<accession>V9L0N1</accession>
<feature type="chain" id="PRO_5004778714" evidence="12">
    <location>
        <begin position="20"/>
        <end position="294"/>
    </location>
</feature>
<dbReference type="GO" id="GO:0006955">
    <property type="term" value="P:immune response"/>
    <property type="evidence" value="ECO:0007669"/>
    <property type="project" value="TreeGrafter"/>
</dbReference>
<keyword evidence="3 11" id="KW-0812">Transmembrane</keyword>
<feature type="domain" description="Ig-like" evidence="13">
    <location>
        <begin position="15"/>
        <end position="138"/>
    </location>
</feature>
<keyword evidence="7" id="KW-1015">Disulfide bond</keyword>
<proteinExistence type="evidence at transcript level"/>
<dbReference type="SUPFAM" id="SSF48726">
    <property type="entry name" value="Immunoglobulin"/>
    <property type="match status" value="2"/>
</dbReference>
<evidence type="ECO:0000256" key="9">
    <source>
        <dbReference type="ARBA" id="ARBA00023180"/>
    </source>
</evidence>
<feature type="signal peptide" evidence="12">
    <location>
        <begin position="1"/>
        <end position="19"/>
    </location>
</feature>
<keyword evidence="6 11" id="KW-0472">Membrane</keyword>